<evidence type="ECO:0000313" key="8">
    <source>
        <dbReference type="EMBL" id="GGL76311.1"/>
    </source>
</evidence>
<dbReference type="PANTHER" id="PTHR13887:SF14">
    <property type="entry name" value="DISULFIDE BOND FORMATION PROTEIN D"/>
    <property type="match status" value="1"/>
</dbReference>
<gene>
    <name evidence="8" type="ORF">GCM10010840_13010</name>
</gene>
<evidence type="ECO:0000259" key="7">
    <source>
        <dbReference type="Pfam" id="PF13462"/>
    </source>
</evidence>
<comment type="caution">
    <text evidence="8">The sequence shown here is derived from an EMBL/GenBank/DDBJ whole genome shotgun (WGS) entry which is preliminary data.</text>
</comment>
<feature type="signal peptide" evidence="6">
    <location>
        <begin position="1"/>
        <end position="33"/>
    </location>
</feature>
<keyword evidence="2 6" id="KW-0732">Signal</keyword>
<dbReference type="EMBL" id="BMOL01000004">
    <property type="protein sequence ID" value="GGL76311.1"/>
    <property type="molecule type" value="Genomic_DNA"/>
</dbReference>
<accession>A0ABQ2G5Z4</accession>
<evidence type="ECO:0000313" key="9">
    <source>
        <dbReference type="Proteomes" id="UP000639973"/>
    </source>
</evidence>
<sequence length="344" mass="37804">MRFPASVRPSSLLRFPLILLLGAALLYSSAAQAQLWQTPQVTAKQPILKGFAATGHVFRKGDTAFTLDVVAGRVVGVLVETTNTADLARGFGVAWGMSEKDLPELQKTLSSPDVLISALRGIVETTDQSGTSLLALRRDGLRWKAYLTLNVLPESTFPSSANVTGQASAPNVIHLMSDFQCPFCQDLWQGDLARWRKQPGQYRVVYHQFPLDFHKNAFAAAEASECAATQGQFWPYSDRLFERFNQWTRLNTTQATEKFALYAKEGGLDIAAFKTCMGQHTTQAEIKRQMAGQEATFVDGTPTVYLNGIKLLKRSAEEQKAVLAVTRATPSAGAVIEGRLKAFR</sequence>
<keyword evidence="9" id="KW-1185">Reference proteome</keyword>
<protein>
    <recommendedName>
        <fullName evidence="7">Thioredoxin-like fold domain-containing protein</fullName>
    </recommendedName>
</protein>
<dbReference type="InterPro" id="IPR036249">
    <property type="entry name" value="Thioredoxin-like_sf"/>
</dbReference>
<dbReference type="RefSeq" id="WP_188970165.1">
    <property type="nucleotide sequence ID" value="NZ_BMOL01000004.1"/>
</dbReference>
<evidence type="ECO:0000256" key="3">
    <source>
        <dbReference type="ARBA" id="ARBA00023002"/>
    </source>
</evidence>
<dbReference type="Proteomes" id="UP000639973">
    <property type="component" value="Unassembled WGS sequence"/>
</dbReference>
<keyword evidence="4" id="KW-1015">Disulfide bond</keyword>
<dbReference type="PANTHER" id="PTHR13887">
    <property type="entry name" value="GLUTATHIONE S-TRANSFERASE KAPPA"/>
    <property type="match status" value="1"/>
</dbReference>
<name>A0ABQ2G5Z4_9DEIO</name>
<dbReference type="SUPFAM" id="SSF52833">
    <property type="entry name" value="Thioredoxin-like"/>
    <property type="match status" value="1"/>
</dbReference>
<reference evidence="9" key="1">
    <citation type="journal article" date="2019" name="Int. J. Syst. Evol. Microbiol.">
        <title>The Global Catalogue of Microorganisms (GCM) 10K type strain sequencing project: providing services to taxonomists for standard genome sequencing and annotation.</title>
        <authorList>
            <consortium name="The Broad Institute Genomics Platform"/>
            <consortium name="The Broad Institute Genome Sequencing Center for Infectious Disease"/>
            <person name="Wu L."/>
            <person name="Ma J."/>
        </authorList>
    </citation>
    <scope>NUCLEOTIDE SEQUENCE [LARGE SCALE GENOMIC DNA]</scope>
    <source>
        <strain evidence="9">JCM 15442</strain>
    </source>
</reference>
<dbReference type="InterPro" id="IPR012336">
    <property type="entry name" value="Thioredoxin-like_fold"/>
</dbReference>
<evidence type="ECO:0000256" key="1">
    <source>
        <dbReference type="ARBA" id="ARBA00005791"/>
    </source>
</evidence>
<evidence type="ECO:0000256" key="5">
    <source>
        <dbReference type="ARBA" id="ARBA00023284"/>
    </source>
</evidence>
<organism evidence="8 9">
    <name type="scientific">Deinococcus aerolatus</name>
    <dbReference type="NCBI Taxonomy" id="522487"/>
    <lineage>
        <taxon>Bacteria</taxon>
        <taxon>Thermotogati</taxon>
        <taxon>Deinococcota</taxon>
        <taxon>Deinococci</taxon>
        <taxon>Deinococcales</taxon>
        <taxon>Deinococcaceae</taxon>
        <taxon>Deinococcus</taxon>
    </lineage>
</organism>
<comment type="similarity">
    <text evidence="1">Belongs to the thioredoxin family. DsbA subfamily.</text>
</comment>
<keyword evidence="5" id="KW-0676">Redox-active center</keyword>
<proteinExistence type="inferred from homology"/>
<feature type="chain" id="PRO_5045550297" description="Thioredoxin-like fold domain-containing protein" evidence="6">
    <location>
        <begin position="34"/>
        <end position="344"/>
    </location>
</feature>
<evidence type="ECO:0000256" key="2">
    <source>
        <dbReference type="ARBA" id="ARBA00022729"/>
    </source>
</evidence>
<feature type="domain" description="Thioredoxin-like fold" evidence="7">
    <location>
        <begin position="163"/>
        <end position="319"/>
    </location>
</feature>
<dbReference type="Pfam" id="PF13462">
    <property type="entry name" value="Thioredoxin_4"/>
    <property type="match status" value="1"/>
</dbReference>
<dbReference type="CDD" id="cd02972">
    <property type="entry name" value="DsbA_family"/>
    <property type="match status" value="1"/>
</dbReference>
<evidence type="ECO:0000256" key="6">
    <source>
        <dbReference type="SAM" id="SignalP"/>
    </source>
</evidence>
<evidence type="ECO:0000256" key="4">
    <source>
        <dbReference type="ARBA" id="ARBA00023157"/>
    </source>
</evidence>
<dbReference type="Gene3D" id="3.40.30.10">
    <property type="entry name" value="Glutaredoxin"/>
    <property type="match status" value="1"/>
</dbReference>
<keyword evidence="3" id="KW-0560">Oxidoreductase</keyword>